<dbReference type="Pfam" id="PF00989">
    <property type="entry name" value="PAS"/>
    <property type="match status" value="1"/>
</dbReference>
<keyword evidence="7" id="KW-0175">Coiled coil</keyword>
<dbReference type="FunFam" id="3.30.565.10:FF:000010">
    <property type="entry name" value="Sensor histidine kinase RcsC"/>
    <property type="match status" value="1"/>
</dbReference>
<dbReference type="SMART" id="SM00387">
    <property type="entry name" value="HATPase_c"/>
    <property type="match status" value="1"/>
</dbReference>
<dbReference type="InterPro" id="IPR013656">
    <property type="entry name" value="PAS_4"/>
</dbReference>
<dbReference type="SMART" id="SM00388">
    <property type="entry name" value="HisKA"/>
    <property type="match status" value="1"/>
</dbReference>
<dbReference type="SUPFAM" id="SSF47384">
    <property type="entry name" value="Homodimeric domain of signal transducing histidine kinase"/>
    <property type="match status" value="1"/>
</dbReference>
<dbReference type="InterPro" id="IPR004358">
    <property type="entry name" value="Sig_transdc_His_kin-like_C"/>
</dbReference>
<dbReference type="SUPFAM" id="SSF55874">
    <property type="entry name" value="ATPase domain of HSP90 chaperone/DNA topoisomerase II/histidine kinase"/>
    <property type="match status" value="1"/>
</dbReference>
<gene>
    <name evidence="11" type="ORF">SCABRO_02201</name>
</gene>
<evidence type="ECO:0000256" key="4">
    <source>
        <dbReference type="ARBA" id="ARBA00022679"/>
    </source>
</evidence>
<evidence type="ECO:0000259" key="10">
    <source>
        <dbReference type="PROSITE" id="PS50112"/>
    </source>
</evidence>
<dbReference type="PRINTS" id="PR00344">
    <property type="entry name" value="BCTRLSENSOR"/>
</dbReference>
<dbReference type="PROSITE" id="PS50112">
    <property type="entry name" value="PAS"/>
    <property type="match status" value="1"/>
</dbReference>
<keyword evidence="8" id="KW-0812">Transmembrane</keyword>
<evidence type="ECO:0000313" key="12">
    <source>
        <dbReference type="Proteomes" id="UP000030652"/>
    </source>
</evidence>
<dbReference type="PROSITE" id="PS50109">
    <property type="entry name" value="HIS_KIN"/>
    <property type="match status" value="1"/>
</dbReference>
<dbReference type="Pfam" id="PF00512">
    <property type="entry name" value="HisKA"/>
    <property type="match status" value="1"/>
</dbReference>
<sequence length="717" mass="81201">MQVTQPDGWGETGEMYIVNNNKVMITESRFADDALYNQVVDTEGVRATFDNRSGMAAIYLDYKDVPVLGVSKYFEVMDWVIVASKHVSEAFASIIYLRNFVIIIGATSIIVIVLVAVFVSTRVTNSITKTSEVTRNISKRDVEKPVMDYRSLDDLKKLGELINSELHKHRQASSYDIRSIKSDDLLLFKIKRSSEEWTIIFDAIPDIITIHDKNYKIVRANKAFYDVFNIDEKQLYGKKCSEIFRCSDTALHKCSLVKCAGSLKPEYDEYDDPITGETILLLIYPLLNEESVFQGAIRQQKNITEKKKVDEKMKRSEMFSENLIETAHDAIVCIDEDGSVRVWNHSAEKIFGYSKSEIMGKSITIIIPEKYKKKHEEGLQRFLQTGQARMIGRSIEVFGKTKEGVEVPIELSLSFQNTGNNRYNFTGIIRDRTFEVNAKQQLSEKSNKLEEYSQALEQKVESRTLALREANKKLQESDQRKTEFLSLASHELRTPLAAVLGFATVINSRLRDFIFPNVRTDDSKVAKSISKVQSDLDIIILEGRRLTDLINDLLDIEKIESGETEWKTEHISIADIIKRAIALTSGSFVEYGVKLISDVEDDLPEIVGDKNRLEQVVINLISNAMKFTQNGFVTCRARKINHDIVISVIDTGGGIPEVDHEKIFDRFKQSGTSTKGKQKGTGLGLPICKEIVKHYGGRIWVESEPGKGSTFSFTLPL</sequence>
<evidence type="ECO:0000313" key="11">
    <source>
        <dbReference type="EMBL" id="KHE92030.1"/>
    </source>
</evidence>
<evidence type="ECO:0000256" key="7">
    <source>
        <dbReference type="SAM" id="Coils"/>
    </source>
</evidence>
<dbReference type="Gene3D" id="3.30.450.20">
    <property type="entry name" value="PAS domain"/>
    <property type="match status" value="2"/>
</dbReference>
<keyword evidence="8" id="KW-1133">Transmembrane helix</keyword>
<dbReference type="eggNOG" id="COG2205">
    <property type="taxonomic scope" value="Bacteria"/>
</dbReference>
<feature type="domain" description="Histidine kinase" evidence="9">
    <location>
        <begin position="487"/>
        <end position="717"/>
    </location>
</feature>
<dbReference type="InterPro" id="IPR036890">
    <property type="entry name" value="HATPase_C_sf"/>
</dbReference>
<evidence type="ECO:0000259" key="9">
    <source>
        <dbReference type="PROSITE" id="PS50109"/>
    </source>
</evidence>
<dbReference type="eggNOG" id="COG5002">
    <property type="taxonomic scope" value="Bacteria"/>
</dbReference>
<dbReference type="Gene3D" id="1.10.287.130">
    <property type="match status" value="1"/>
</dbReference>
<dbReference type="InterPro" id="IPR005467">
    <property type="entry name" value="His_kinase_dom"/>
</dbReference>
<dbReference type="PANTHER" id="PTHR43711:SF30">
    <property type="entry name" value="HISTIDINE KINASE"/>
    <property type="match status" value="1"/>
</dbReference>
<protein>
    <recommendedName>
        <fullName evidence="2">histidine kinase</fullName>
        <ecNumber evidence="2">2.7.13.3</ecNumber>
    </recommendedName>
</protein>
<dbReference type="SUPFAM" id="SSF55785">
    <property type="entry name" value="PYP-like sensor domain (PAS domain)"/>
    <property type="match status" value="2"/>
</dbReference>
<dbReference type="Proteomes" id="UP000030652">
    <property type="component" value="Unassembled WGS sequence"/>
</dbReference>
<reference evidence="11 12" key="1">
    <citation type="submission" date="2014-10" db="EMBL/GenBank/DDBJ databases">
        <title>Draft genome of anammox bacterium scalindua brodae, obtained using differential coverage binning of sequence data from two enrichment reactors.</title>
        <authorList>
            <person name="Speth D.R."/>
            <person name="Russ L."/>
            <person name="Kartal B."/>
            <person name="Op den Camp H.J."/>
            <person name="Dutilh B.E."/>
            <person name="Jetten M.S."/>
        </authorList>
    </citation>
    <scope>NUCLEOTIDE SEQUENCE [LARGE SCALE GENOMIC DNA]</scope>
    <source>
        <strain evidence="11">RU1</strain>
    </source>
</reference>
<dbReference type="InterPro" id="IPR013767">
    <property type="entry name" value="PAS_fold"/>
</dbReference>
<feature type="coiled-coil region" evidence="7">
    <location>
        <begin position="435"/>
        <end position="462"/>
    </location>
</feature>
<proteinExistence type="predicted"/>
<dbReference type="InterPro" id="IPR003594">
    <property type="entry name" value="HATPase_dom"/>
</dbReference>
<comment type="caution">
    <text evidence="11">The sequence shown here is derived from an EMBL/GenBank/DDBJ whole genome shotgun (WGS) entry which is preliminary data.</text>
</comment>
<evidence type="ECO:0000256" key="3">
    <source>
        <dbReference type="ARBA" id="ARBA00022553"/>
    </source>
</evidence>
<organism evidence="11 12">
    <name type="scientific">Candidatus Scalindua brodae</name>
    <dbReference type="NCBI Taxonomy" id="237368"/>
    <lineage>
        <taxon>Bacteria</taxon>
        <taxon>Pseudomonadati</taxon>
        <taxon>Planctomycetota</taxon>
        <taxon>Candidatus Brocadiia</taxon>
        <taxon>Candidatus Brocadiales</taxon>
        <taxon>Candidatus Scalinduaceae</taxon>
        <taxon>Candidatus Scalindua</taxon>
    </lineage>
</organism>
<accession>A0A0B0EMX4</accession>
<dbReference type="AlphaFoldDB" id="A0A0B0EMX4"/>
<dbReference type="GO" id="GO:0000155">
    <property type="term" value="F:phosphorelay sensor kinase activity"/>
    <property type="evidence" value="ECO:0007669"/>
    <property type="project" value="InterPro"/>
</dbReference>
<dbReference type="NCBIfam" id="TIGR00229">
    <property type="entry name" value="sensory_box"/>
    <property type="match status" value="1"/>
</dbReference>
<feature type="domain" description="PAS" evidence="10">
    <location>
        <begin position="316"/>
        <end position="386"/>
    </location>
</feature>
<dbReference type="InterPro" id="IPR036097">
    <property type="entry name" value="HisK_dim/P_sf"/>
</dbReference>
<dbReference type="EC" id="2.7.13.3" evidence="2"/>
<evidence type="ECO:0000256" key="5">
    <source>
        <dbReference type="ARBA" id="ARBA00022777"/>
    </source>
</evidence>
<dbReference type="CDD" id="cd16922">
    <property type="entry name" value="HATPase_EvgS-ArcB-TorS-like"/>
    <property type="match status" value="1"/>
</dbReference>
<dbReference type="InterPro" id="IPR035965">
    <property type="entry name" value="PAS-like_dom_sf"/>
</dbReference>
<evidence type="ECO:0000256" key="1">
    <source>
        <dbReference type="ARBA" id="ARBA00000085"/>
    </source>
</evidence>
<dbReference type="Gene3D" id="6.10.340.10">
    <property type="match status" value="1"/>
</dbReference>
<evidence type="ECO:0000256" key="8">
    <source>
        <dbReference type="SAM" id="Phobius"/>
    </source>
</evidence>
<evidence type="ECO:0000256" key="2">
    <source>
        <dbReference type="ARBA" id="ARBA00012438"/>
    </source>
</evidence>
<dbReference type="SMART" id="SM00091">
    <property type="entry name" value="PAS"/>
    <property type="match status" value="2"/>
</dbReference>
<dbReference type="CDD" id="cd00130">
    <property type="entry name" value="PAS"/>
    <property type="match status" value="2"/>
</dbReference>
<keyword evidence="3" id="KW-0597">Phosphoprotein</keyword>
<dbReference type="InterPro" id="IPR003661">
    <property type="entry name" value="HisK_dim/P_dom"/>
</dbReference>
<dbReference type="Pfam" id="PF02518">
    <property type="entry name" value="HATPase_c"/>
    <property type="match status" value="1"/>
</dbReference>
<dbReference type="Pfam" id="PF08448">
    <property type="entry name" value="PAS_4"/>
    <property type="match status" value="1"/>
</dbReference>
<dbReference type="GO" id="GO:0006355">
    <property type="term" value="P:regulation of DNA-templated transcription"/>
    <property type="evidence" value="ECO:0007669"/>
    <property type="project" value="InterPro"/>
</dbReference>
<keyword evidence="4" id="KW-0808">Transferase</keyword>
<dbReference type="PANTHER" id="PTHR43711">
    <property type="entry name" value="TWO-COMPONENT HISTIDINE KINASE"/>
    <property type="match status" value="1"/>
</dbReference>
<dbReference type="EMBL" id="JRYO01000154">
    <property type="protein sequence ID" value="KHE92030.1"/>
    <property type="molecule type" value="Genomic_DNA"/>
</dbReference>
<dbReference type="Gene3D" id="3.30.565.10">
    <property type="entry name" value="Histidine kinase-like ATPase, C-terminal domain"/>
    <property type="match status" value="1"/>
</dbReference>
<feature type="transmembrane region" description="Helical" evidence="8">
    <location>
        <begin position="95"/>
        <end position="119"/>
    </location>
</feature>
<comment type="catalytic activity">
    <reaction evidence="1">
        <text>ATP + protein L-histidine = ADP + protein N-phospho-L-histidine.</text>
        <dbReference type="EC" id="2.7.13.3"/>
    </reaction>
</comment>
<keyword evidence="5" id="KW-0418">Kinase</keyword>
<dbReference type="CDD" id="cd00082">
    <property type="entry name" value="HisKA"/>
    <property type="match status" value="1"/>
</dbReference>
<keyword evidence="8" id="KW-0472">Membrane</keyword>
<name>A0A0B0EMX4_9BACT</name>
<dbReference type="InterPro" id="IPR000014">
    <property type="entry name" value="PAS"/>
</dbReference>
<evidence type="ECO:0000256" key="6">
    <source>
        <dbReference type="ARBA" id="ARBA00023012"/>
    </source>
</evidence>
<dbReference type="InterPro" id="IPR050736">
    <property type="entry name" value="Sensor_HK_Regulatory"/>
</dbReference>
<keyword evidence="6" id="KW-0902">Two-component regulatory system</keyword>